<name>A0A1Y2C9I7_9FUNG</name>
<evidence type="ECO:0000313" key="1">
    <source>
        <dbReference type="EMBL" id="ORY43700.1"/>
    </source>
</evidence>
<sequence length="170" mass="18796">MVAIYKATTVSIEMYSQEYKTNSGPIGPSQLTDTTTTTTDLGTFDRPSTFAADETFFVPGEKIYIPHLRKYFLYEDGCVECTADQRKGLLRVDLYIGEAKRQGRALIACERAVTIMNSGGVVLNPTSEWPVVEGKVFWDGKCAYPTESYPSGAQIVHSVSSFLFAIIILI</sequence>
<dbReference type="EMBL" id="MCGO01000024">
    <property type="protein sequence ID" value="ORY43700.1"/>
    <property type="molecule type" value="Genomic_DNA"/>
</dbReference>
<gene>
    <name evidence="1" type="ORF">BCR33DRAFT_850913</name>
</gene>
<dbReference type="Proteomes" id="UP000193642">
    <property type="component" value="Unassembled WGS sequence"/>
</dbReference>
<organism evidence="1 2">
    <name type="scientific">Rhizoclosmatium globosum</name>
    <dbReference type="NCBI Taxonomy" id="329046"/>
    <lineage>
        <taxon>Eukaryota</taxon>
        <taxon>Fungi</taxon>
        <taxon>Fungi incertae sedis</taxon>
        <taxon>Chytridiomycota</taxon>
        <taxon>Chytridiomycota incertae sedis</taxon>
        <taxon>Chytridiomycetes</taxon>
        <taxon>Chytridiales</taxon>
        <taxon>Chytriomycetaceae</taxon>
        <taxon>Rhizoclosmatium</taxon>
    </lineage>
</organism>
<dbReference type="OrthoDB" id="5332384at2759"/>
<comment type="caution">
    <text evidence="1">The sequence shown here is derived from an EMBL/GenBank/DDBJ whole genome shotgun (WGS) entry which is preliminary data.</text>
</comment>
<reference evidence="1 2" key="1">
    <citation type="submission" date="2016-07" db="EMBL/GenBank/DDBJ databases">
        <title>Pervasive Adenine N6-methylation of Active Genes in Fungi.</title>
        <authorList>
            <consortium name="DOE Joint Genome Institute"/>
            <person name="Mondo S.J."/>
            <person name="Dannebaum R.O."/>
            <person name="Kuo R.C."/>
            <person name="Labutti K."/>
            <person name="Haridas S."/>
            <person name="Kuo A."/>
            <person name="Salamov A."/>
            <person name="Ahrendt S.R."/>
            <person name="Lipzen A."/>
            <person name="Sullivan W."/>
            <person name="Andreopoulos W.B."/>
            <person name="Clum A."/>
            <person name="Lindquist E."/>
            <person name="Daum C."/>
            <person name="Ramamoorthy G.K."/>
            <person name="Gryganskyi A."/>
            <person name="Culley D."/>
            <person name="Magnuson J.K."/>
            <person name="James T.Y."/>
            <person name="O'Malley M.A."/>
            <person name="Stajich J.E."/>
            <person name="Spatafora J.W."/>
            <person name="Visel A."/>
            <person name="Grigoriev I.V."/>
        </authorList>
    </citation>
    <scope>NUCLEOTIDE SEQUENCE [LARGE SCALE GENOMIC DNA]</scope>
    <source>
        <strain evidence="1 2">JEL800</strain>
    </source>
</reference>
<accession>A0A1Y2C9I7</accession>
<protein>
    <submittedName>
        <fullName evidence="1">Uncharacterized protein</fullName>
    </submittedName>
</protein>
<proteinExistence type="predicted"/>
<dbReference type="AlphaFoldDB" id="A0A1Y2C9I7"/>
<evidence type="ECO:0000313" key="2">
    <source>
        <dbReference type="Proteomes" id="UP000193642"/>
    </source>
</evidence>
<keyword evidence="2" id="KW-1185">Reference proteome</keyword>